<dbReference type="AlphaFoldDB" id="A0A0F9LX42"/>
<evidence type="ECO:0000313" key="1">
    <source>
        <dbReference type="EMBL" id="KKM61632.1"/>
    </source>
</evidence>
<sequence>STPANDAVVELFAEGTNASRFEVPVTTDVLNQVFLRQDGTKTLTADWAVGSHKITGLTPGAGSGEVVEYDQLHAQLHAAAHADGAADTLAALTVKVANLNVGSKIKQDSAGASVVWQTKDVVNAAIAWQAWNGSAQETIAVMAAASSAGQAYYRLDKPAFQKQTITLDANGDISGVTGSMIYLTSNAGSADTLVGIDAMPESRMLFLTPTAGHDITLEHNGAPTAGSKMLISGEANVVLNQDHDFAIAVYDPTAVAWKVMVPGLGGGTHPVALATDVSGILAAANIDAAIARDSELHAQLHKTAHAAAGGDALFSVGQYAFLPDAAIDADVVAGAQKQLLVSAGADETLTRIVVHATAAGGTALTVTLEQYQSGGAGVEDTDSAGAWATVKALTVTASNKTVVNAAPSATIKSRGALRISIGGTVTGWKNVTATYEVKRPLSA</sequence>
<name>A0A0F9LX42_9ZZZZ</name>
<dbReference type="EMBL" id="LAZR01011447">
    <property type="protein sequence ID" value="KKM61632.1"/>
    <property type="molecule type" value="Genomic_DNA"/>
</dbReference>
<feature type="non-terminal residue" evidence="1">
    <location>
        <position position="1"/>
    </location>
</feature>
<accession>A0A0F9LX42</accession>
<organism evidence="1">
    <name type="scientific">marine sediment metagenome</name>
    <dbReference type="NCBI Taxonomy" id="412755"/>
    <lineage>
        <taxon>unclassified sequences</taxon>
        <taxon>metagenomes</taxon>
        <taxon>ecological metagenomes</taxon>
    </lineage>
</organism>
<proteinExistence type="predicted"/>
<comment type="caution">
    <text evidence="1">The sequence shown here is derived from an EMBL/GenBank/DDBJ whole genome shotgun (WGS) entry which is preliminary data.</text>
</comment>
<protein>
    <submittedName>
        <fullName evidence="1">Uncharacterized protein</fullName>
    </submittedName>
</protein>
<gene>
    <name evidence="1" type="ORF">LCGC14_1529750</name>
</gene>
<reference evidence="1" key="1">
    <citation type="journal article" date="2015" name="Nature">
        <title>Complex archaea that bridge the gap between prokaryotes and eukaryotes.</title>
        <authorList>
            <person name="Spang A."/>
            <person name="Saw J.H."/>
            <person name="Jorgensen S.L."/>
            <person name="Zaremba-Niedzwiedzka K."/>
            <person name="Martijn J."/>
            <person name="Lind A.E."/>
            <person name="van Eijk R."/>
            <person name="Schleper C."/>
            <person name="Guy L."/>
            <person name="Ettema T.J."/>
        </authorList>
    </citation>
    <scope>NUCLEOTIDE SEQUENCE</scope>
</reference>